<dbReference type="Gene3D" id="1.10.760.10">
    <property type="entry name" value="Cytochrome c-like domain"/>
    <property type="match status" value="2"/>
</dbReference>
<accession>B3QYB8</accession>
<organism evidence="1 2">
    <name type="scientific">Chloroherpeton thalassium (strain ATCC 35110 / GB-78)</name>
    <dbReference type="NCBI Taxonomy" id="517418"/>
    <lineage>
        <taxon>Bacteria</taxon>
        <taxon>Pseudomonadati</taxon>
        <taxon>Chlorobiota</taxon>
        <taxon>Chlorobiia</taxon>
        <taxon>Chlorobiales</taxon>
        <taxon>Chloroherpetonaceae</taxon>
        <taxon>Chloroherpeton</taxon>
    </lineage>
</organism>
<dbReference type="STRING" id="517418.Ctha_2635"/>
<evidence type="ECO:0008006" key="3">
    <source>
        <dbReference type="Google" id="ProtNLM"/>
    </source>
</evidence>
<dbReference type="EMBL" id="CP001100">
    <property type="protein sequence ID" value="ACF15084.1"/>
    <property type="molecule type" value="Genomic_DNA"/>
</dbReference>
<dbReference type="InterPro" id="IPR036909">
    <property type="entry name" value="Cyt_c-like_dom_sf"/>
</dbReference>
<dbReference type="GO" id="GO:0020037">
    <property type="term" value="F:heme binding"/>
    <property type="evidence" value="ECO:0007669"/>
    <property type="project" value="InterPro"/>
</dbReference>
<dbReference type="AlphaFoldDB" id="B3QYB8"/>
<dbReference type="SUPFAM" id="SSF46626">
    <property type="entry name" value="Cytochrome c"/>
    <property type="match status" value="1"/>
</dbReference>
<evidence type="ECO:0000313" key="2">
    <source>
        <dbReference type="Proteomes" id="UP000001208"/>
    </source>
</evidence>
<proteinExistence type="predicted"/>
<protein>
    <recommendedName>
        <fullName evidence="3">Cytochrome c domain-containing protein</fullName>
    </recommendedName>
</protein>
<gene>
    <name evidence="1" type="ordered locus">Ctha_2635</name>
</gene>
<name>B3QYB8_CHLT3</name>
<keyword evidence="2" id="KW-1185">Reference proteome</keyword>
<dbReference type="KEGG" id="cts:Ctha_2635"/>
<dbReference type="HOGENOM" id="CLU_1303093_0_0_10"/>
<evidence type="ECO:0000313" key="1">
    <source>
        <dbReference type="EMBL" id="ACF15084.1"/>
    </source>
</evidence>
<dbReference type="GO" id="GO:0009055">
    <property type="term" value="F:electron transfer activity"/>
    <property type="evidence" value="ECO:0007669"/>
    <property type="project" value="InterPro"/>
</dbReference>
<dbReference type="Proteomes" id="UP000001208">
    <property type="component" value="Chromosome"/>
</dbReference>
<sequence>MKNKKKQFQRGHIFTSSLFVLALIFTFKPVHESVMQSEQVVYSEQQSQKERPLPYANVDKLVSYNAVYAHKCDEGCHTIKTVSEKLDQYTSADKVDFLIKWMKRFPNSNISESDAAQIEVYLRYEGLFNLKCNGCHTQEMVADRLDYYAGKNQLDFLINWMYEMPNSDITRRDAIRIVNYLKARYKAAEEGLAVVKKTNEAKPPEAQPATK</sequence>
<reference evidence="1 2" key="1">
    <citation type="submission" date="2008-06" db="EMBL/GenBank/DDBJ databases">
        <title>Complete sequence of Chloroherpeton thalassium ATCC 35110.</title>
        <authorList>
            <consortium name="US DOE Joint Genome Institute"/>
            <person name="Lucas S."/>
            <person name="Copeland A."/>
            <person name="Lapidus A."/>
            <person name="Glavina del Rio T."/>
            <person name="Dalin E."/>
            <person name="Tice H."/>
            <person name="Bruce D."/>
            <person name="Goodwin L."/>
            <person name="Pitluck S."/>
            <person name="Schmutz J."/>
            <person name="Larimer F."/>
            <person name="Land M."/>
            <person name="Hauser L."/>
            <person name="Kyrpides N."/>
            <person name="Mikhailova N."/>
            <person name="Liu Z."/>
            <person name="Li T."/>
            <person name="Zhao F."/>
            <person name="Overmann J."/>
            <person name="Bryant D.A."/>
            <person name="Richardson P."/>
        </authorList>
    </citation>
    <scope>NUCLEOTIDE SEQUENCE [LARGE SCALE GENOMIC DNA]</scope>
    <source>
        <strain evidence="2">ATCC 35110 / GB-78</strain>
    </source>
</reference>